<feature type="chain" id="PRO_5004933045" evidence="2">
    <location>
        <begin position="29"/>
        <end position="80"/>
    </location>
</feature>
<evidence type="ECO:0000313" key="3">
    <source>
        <dbReference type="EMBL" id="EXC18512.1"/>
    </source>
</evidence>
<reference evidence="4" key="1">
    <citation type="submission" date="2013-01" db="EMBL/GenBank/DDBJ databases">
        <title>Draft Genome Sequence of a Mulberry Tree, Morus notabilis C.K. Schneid.</title>
        <authorList>
            <person name="He N."/>
            <person name="Zhao S."/>
        </authorList>
    </citation>
    <scope>NUCLEOTIDE SEQUENCE</scope>
</reference>
<dbReference type="Proteomes" id="UP000030645">
    <property type="component" value="Unassembled WGS sequence"/>
</dbReference>
<evidence type="ECO:0000313" key="4">
    <source>
        <dbReference type="Proteomes" id="UP000030645"/>
    </source>
</evidence>
<protein>
    <submittedName>
        <fullName evidence="3">Uncharacterized protein</fullName>
    </submittedName>
</protein>
<name>W9S9X3_9ROSA</name>
<accession>W9S9X3</accession>
<gene>
    <name evidence="3" type="ORF">L484_018693</name>
</gene>
<evidence type="ECO:0000256" key="1">
    <source>
        <dbReference type="SAM" id="MobiDB-lite"/>
    </source>
</evidence>
<sequence>MHYLKPLLCTLVLLGVTMDLLSLSFSEARPLQAALSRESRPVVPLMEAAKRVLDESIQRNGGNPYELLRKSPSGPDPRHH</sequence>
<keyword evidence="2" id="KW-0732">Signal</keyword>
<proteinExistence type="predicted"/>
<organism evidence="3 4">
    <name type="scientific">Morus notabilis</name>
    <dbReference type="NCBI Taxonomy" id="981085"/>
    <lineage>
        <taxon>Eukaryota</taxon>
        <taxon>Viridiplantae</taxon>
        <taxon>Streptophyta</taxon>
        <taxon>Embryophyta</taxon>
        <taxon>Tracheophyta</taxon>
        <taxon>Spermatophyta</taxon>
        <taxon>Magnoliopsida</taxon>
        <taxon>eudicotyledons</taxon>
        <taxon>Gunneridae</taxon>
        <taxon>Pentapetalae</taxon>
        <taxon>rosids</taxon>
        <taxon>fabids</taxon>
        <taxon>Rosales</taxon>
        <taxon>Moraceae</taxon>
        <taxon>Moreae</taxon>
        <taxon>Morus</taxon>
    </lineage>
</organism>
<evidence type="ECO:0000256" key="2">
    <source>
        <dbReference type="SAM" id="SignalP"/>
    </source>
</evidence>
<dbReference type="AlphaFoldDB" id="W9S9X3"/>
<feature type="signal peptide" evidence="2">
    <location>
        <begin position="1"/>
        <end position="28"/>
    </location>
</feature>
<feature type="region of interest" description="Disordered" evidence="1">
    <location>
        <begin position="59"/>
        <end position="80"/>
    </location>
</feature>
<dbReference type="EMBL" id="KE345837">
    <property type="protein sequence ID" value="EXC18512.1"/>
    <property type="molecule type" value="Genomic_DNA"/>
</dbReference>
<keyword evidence="4" id="KW-1185">Reference proteome</keyword>